<dbReference type="Proteomes" id="UP000325395">
    <property type="component" value="Unassembled WGS sequence"/>
</dbReference>
<accession>A0ABQ6WLN5</accession>
<keyword evidence="3" id="KW-1185">Reference proteome</keyword>
<protein>
    <recommendedName>
        <fullName evidence="4">Ig-like domain-containing protein</fullName>
    </recommendedName>
</protein>
<reference evidence="2 3" key="1">
    <citation type="submission" date="2019-04" db="EMBL/GenBank/DDBJ databases">
        <authorList>
            <consortium name="DOE Joint Genome Institute"/>
            <person name="Mondo S."/>
            <person name="Kjaerbolling I."/>
            <person name="Vesth T."/>
            <person name="Frisvad J.C."/>
            <person name="Nybo J.L."/>
            <person name="Theobald S."/>
            <person name="Kildgaard S."/>
            <person name="Isbrandt T."/>
            <person name="Kuo A."/>
            <person name="Sato A."/>
            <person name="Lyhne E.K."/>
            <person name="Kogle M.E."/>
            <person name="Wiebenga A."/>
            <person name="Kun R.S."/>
            <person name="Lubbers R.J."/>
            <person name="Makela M.R."/>
            <person name="Barry K."/>
            <person name="Chovatia M."/>
            <person name="Clum A."/>
            <person name="Daum C."/>
            <person name="Haridas S."/>
            <person name="He G."/>
            <person name="LaButti K."/>
            <person name="Lipzen A."/>
            <person name="Riley R."/>
            <person name="Salamov A."/>
            <person name="Simmons B.A."/>
            <person name="Magnuson J.K."/>
            <person name="Henrissat B."/>
            <person name="Mortensen U.H."/>
            <person name="Larsen T.O."/>
            <person name="Devries R.P."/>
            <person name="Grigoriev I.V."/>
            <person name="Machida M."/>
            <person name="Baker S.E."/>
            <person name="Andersen M.R."/>
            <person name="Cantor M.N."/>
            <person name="Hua S.X."/>
        </authorList>
    </citation>
    <scope>NUCLEOTIDE SEQUENCE [LARGE SCALE GENOMIC DNA]</scope>
    <source>
        <strain evidence="2 3">CBS 117616</strain>
    </source>
</reference>
<keyword evidence="1" id="KW-1133">Transmembrane helix</keyword>
<evidence type="ECO:0000313" key="3">
    <source>
        <dbReference type="Proteomes" id="UP000325395"/>
    </source>
</evidence>
<keyword evidence="1" id="KW-0472">Membrane</keyword>
<feature type="transmembrane region" description="Helical" evidence="1">
    <location>
        <begin position="27"/>
        <end position="45"/>
    </location>
</feature>
<evidence type="ECO:0000256" key="1">
    <source>
        <dbReference type="SAM" id="Phobius"/>
    </source>
</evidence>
<dbReference type="EMBL" id="ML735742">
    <property type="protein sequence ID" value="KAE8417096.1"/>
    <property type="molecule type" value="Genomic_DNA"/>
</dbReference>
<gene>
    <name evidence="2" type="ORF">BDV36DRAFT_257862</name>
</gene>
<evidence type="ECO:0000313" key="2">
    <source>
        <dbReference type="EMBL" id="KAE8417096.1"/>
    </source>
</evidence>
<evidence type="ECO:0008006" key="4">
    <source>
        <dbReference type="Google" id="ProtNLM"/>
    </source>
</evidence>
<keyword evidence="1" id="KW-0812">Transmembrane</keyword>
<sequence>MTSELAAQHGSYNCLIQSHSSYRLLDMLVFLLLRQIIVSAGSWLLGTYHLSIALQVGQ</sequence>
<organism evidence="2 3">
    <name type="scientific">Aspergillus pseudocaelatus</name>
    <dbReference type="NCBI Taxonomy" id="1825620"/>
    <lineage>
        <taxon>Eukaryota</taxon>
        <taxon>Fungi</taxon>
        <taxon>Dikarya</taxon>
        <taxon>Ascomycota</taxon>
        <taxon>Pezizomycotina</taxon>
        <taxon>Eurotiomycetes</taxon>
        <taxon>Eurotiomycetidae</taxon>
        <taxon>Eurotiales</taxon>
        <taxon>Aspergillaceae</taxon>
        <taxon>Aspergillus</taxon>
        <taxon>Aspergillus subgen. Circumdati</taxon>
    </lineage>
</organism>
<name>A0ABQ6WLN5_9EURO</name>
<proteinExistence type="predicted"/>